<dbReference type="Pfam" id="PF03061">
    <property type="entry name" value="4HBT"/>
    <property type="match status" value="1"/>
</dbReference>
<dbReference type="AlphaFoldDB" id="A0A0R1SNN1"/>
<dbReference type="InterPro" id="IPR029069">
    <property type="entry name" value="HotDog_dom_sf"/>
</dbReference>
<dbReference type="CDD" id="cd03442">
    <property type="entry name" value="BFIT_BACH"/>
    <property type="match status" value="1"/>
</dbReference>
<dbReference type="InterPro" id="IPR006683">
    <property type="entry name" value="Thioestr_dom"/>
</dbReference>
<dbReference type="GO" id="GO:0009062">
    <property type="term" value="P:fatty acid catabolic process"/>
    <property type="evidence" value="ECO:0007669"/>
    <property type="project" value="TreeGrafter"/>
</dbReference>
<proteinExistence type="inferred from homology"/>
<feature type="domain" description="HotDog ACOT-type" evidence="4">
    <location>
        <begin position="7"/>
        <end position="119"/>
    </location>
</feature>
<sequence length="165" mass="18646">MDQITCAQTKAISDRLVFDGDLNDKGTLFGGKTLSILDENAGLAAFKYVNVKFATANYDHTNFWQPLTTKDYLRVISYVSGAKNRAIEVFTKIIATDMKTKESAVAFTSFSTLITLRQFGQVDFPQLVPETPEEKFICSGWEKRVDLRKQDYLEQKKLLANLSNN</sequence>
<evidence type="ECO:0000313" key="5">
    <source>
        <dbReference type="EMBL" id="KRL67843.1"/>
    </source>
</evidence>
<dbReference type="EMBL" id="AZFA01000003">
    <property type="protein sequence ID" value="KRL67843.1"/>
    <property type="molecule type" value="Genomic_DNA"/>
</dbReference>
<dbReference type="GO" id="GO:0005829">
    <property type="term" value="C:cytosol"/>
    <property type="evidence" value="ECO:0007669"/>
    <property type="project" value="TreeGrafter"/>
</dbReference>
<dbReference type="Proteomes" id="UP000051647">
    <property type="component" value="Unassembled WGS sequence"/>
</dbReference>
<protein>
    <submittedName>
        <fullName evidence="5">Acyl-CoA hydrolase</fullName>
    </submittedName>
</protein>
<dbReference type="RefSeq" id="WP_010623790.1">
    <property type="nucleotide sequence ID" value="NZ_AZFA01000003.1"/>
</dbReference>
<evidence type="ECO:0000313" key="6">
    <source>
        <dbReference type="Proteomes" id="UP000051647"/>
    </source>
</evidence>
<dbReference type="PROSITE" id="PS51770">
    <property type="entry name" value="HOTDOG_ACOT"/>
    <property type="match status" value="1"/>
</dbReference>
<evidence type="ECO:0000256" key="2">
    <source>
        <dbReference type="ARBA" id="ARBA00022801"/>
    </source>
</evidence>
<dbReference type="eggNOG" id="COG1607">
    <property type="taxonomic scope" value="Bacteria"/>
</dbReference>
<dbReference type="InterPro" id="IPR040170">
    <property type="entry name" value="Cytosol_ACT"/>
</dbReference>
<dbReference type="Gene3D" id="3.10.129.10">
    <property type="entry name" value="Hotdog Thioesterase"/>
    <property type="match status" value="1"/>
</dbReference>
<dbReference type="InterPro" id="IPR033120">
    <property type="entry name" value="HOTDOG_ACOT"/>
</dbReference>
<dbReference type="PANTHER" id="PTHR11049">
    <property type="entry name" value="ACYL COENZYME A THIOESTER HYDROLASE"/>
    <property type="match status" value="1"/>
</dbReference>
<dbReference type="PATRIC" id="fig|1423815.3.peg.1413"/>
<dbReference type="SUPFAM" id="SSF54637">
    <property type="entry name" value="Thioesterase/thiol ester dehydrase-isomerase"/>
    <property type="match status" value="1"/>
</dbReference>
<evidence type="ECO:0000259" key="4">
    <source>
        <dbReference type="PROSITE" id="PS51770"/>
    </source>
</evidence>
<dbReference type="GO" id="GO:0006637">
    <property type="term" value="P:acyl-CoA metabolic process"/>
    <property type="evidence" value="ECO:0007669"/>
    <property type="project" value="TreeGrafter"/>
</dbReference>
<comment type="similarity">
    <text evidence="1">Belongs to the acyl coenzyme A hydrolase family.</text>
</comment>
<evidence type="ECO:0000256" key="3">
    <source>
        <dbReference type="PROSITE-ProRule" id="PRU01106"/>
    </source>
</evidence>
<gene>
    <name evidence="5" type="ORF">FC27_GL001379</name>
</gene>
<name>A0A0R1SNN1_9LACO</name>
<evidence type="ECO:0000256" key="1">
    <source>
        <dbReference type="ARBA" id="ARBA00010458"/>
    </source>
</evidence>
<dbReference type="PANTHER" id="PTHR11049:SF24">
    <property type="entry name" value="CYTOSOLIC ACYL COENZYME A THIOESTER HYDROLASE"/>
    <property type="match status" value="1"/>
</dbReference>
<dbReference type="OrthoDB" id="9791628at2"/>
<comment type="caution">
    <text evidence="5">The sequence shown here is derived from an EMBL/GenBank/DDBJ whole genome shotgun (WGS) entry which is preliminary data.</text>
</comment>
<accession>A0A0R1SNN1</accession>
<dbReference type="STRING" id="1423815.FC27_GL001379"/>
<dbReference type="GO" id="GO:0052816">
    <property type="term" value="F:long-chain fatty acyl-CoA hydrolase activity"/>
    <property type="evidence" value="ECO:0007669"/>
    <property type="project" value="TreeGrafter"/>
</dbReference>
<keyword evidence="6" id="KW-1185">Reference proteome</keyword>
<reference evidence="5 6" key="1">
    <citation type="journal article" date="2015" name="Genome Announc.">
        <title>Expanding the biotechnology potential of lactobacilli through comparative genomics of 213 strains and associated genera.</title>
        <authorList>
            <person name="Sun Z."/>
            <person name="Harris H.M."/>
            <person name="McCann A."/>
            <person name="Guo C."/>
            <person name="Argimon S."/>
            <person name="Zhang W."/>
            <person name="Yang X."/>
            <person name="Jeffery I.B."/>
            <person name="Cooney J.C."/>
            <person name="Kagawa T.F."/>
            <person name="Liu W."/>
            <person name="Song Y."/>
            <person name="Salvetti E."/>
            <person name="Wrobel A."/>
            <person name="Rasinkangas P."/>
            <person name="Parkhill J."/>
            <person name="Rea M.C."/>
            <person name="O'Sullivan O."/>
            <person name="Ritari J."/>
            <person name="Douillard F.P."/>
            <person name="Paul Ross R."/>
            <person name="Yang R."/>
            <person name="Briner A.E."/>
            <person name="Felis G.E."/>
            <person name="de Vos W.M."/>
            <person name="Barrangou R."/>
            <person name="Klaenhammer T.R."/>
            <person name="Caufield P.W."/>
            <person name="Cui Y."/>
            <person name="Zhang H."/>
            <person name="O'Toole P.W."/>
        </authorList>
    </citation>
    <scope>NUCLEOTIDE SEQUENCE [LARGE SCALE GENOMIC DNA]</scope>
    <source>
        <strain evidence="5 6">DSM 14857</strain>
    </source>
</reference>
<organism evidence="5 6">
    <name type="scientific">Companilactobacillus versmoldensis DSM 14857 = KCTC 3814</name>
    <dbReference type="NCBI Taxonomy" id="1423815"/>
    <lineage>
        <taxon>Bacteria</taxon>
        <taxon>Bacillati</taxon>
        <taxon>Bacillota</taxon>
        <taxon>Bacilli</taxon>
        <taxon>Lactobacillales</taxon>
        <taxon>Lactobacillaceae</taxon>
        <taxon>Companilactobacillus</taxon>
    </lineage>
</organism>
<keyword evidence="2 3" id="KW-0378">Hydrolase</keyword>